<dbReference type="HOGENOM" id="CLU_045820_0_0_9"/>
<reference evidence="7" key="1">
    <citation type="journal article" date="2013" name="Genome Announc.">
        <title>First genome sequence of a syntrophic acetate-oxidizing bacterium, Tepidanaerobacter acetatoxydans strain Re1.</title>
        <authorList>
            <person name="Manzoor S."/>
            <person name="Bongcam-Rudloff E."/>
            <person name="Schnurer A."/>
            <person name="Muller B."/>
        </authorList>
    </citation>
    <scope>NUCLEOTIDE SEQUENCE [LARGE SCALE GENOMIC DNA]</scope>
    <source>
        <strain evidence="7">Re1</strain>
    </source>
</reference>
<dbReference type="InterPro" id="IPR036188">
    <property type="entry name" value="FAD/NAD-bd_sf"/>
</dbReference>
<dbReference type="GO" id="GO:0016491">
    <property type="term" value="F:oxidoreductase activity"/>
    <property type="evidence" value="ECO:0007669"/>
    <property type="project" value="UniProtKB-KW"/>
</dbReference>
<evidence type="ECO:0000256" key="5">
    <source>
        <dbReference type="ARBA" id="ARBA00023014"/>
    </source>
</evidence>
<dbReference type="GO" id="GO:0051539">
    <property type="term" value="F:4 iron, 4 sulfur cluster binding"/>
    <property type="evidence" value="ECO:0007669"/>
    <property type="project" value="UniProtKB-KW"/>
</dbReference>
<dbReference type="KEGG" id="tae:TepiRe1_0070"/>
<dbReference type="PANTHER" id="PTHR43498:SF1">
    <property type="entry name" value="COB--COM HETERODISULFIDE REDUCTASE IRON-SULFUR SUBUNIT A"/>
    <property type="match status" value="1"/>
</dbReference>
<evidence type="ECO:0000313" key="7">
    <source>
        <dbReference type="Proteomes" id="UP000010802"/>
    </source>
</evidence>
<keyword evidence="3" id="KW-0560">Oxidoreductase</keyword>
<keyword evidence="5" id="KW-0411">Iron-sulfur</keyword>
<dbReference type="RefSeq" id="WP_013777203.1">
    <property type="nucleotide sequence ID" value="NC_015519.1"/>
</dbReference>
<dbReference type="SUPFAM" id="SSF51905">
    <property type="entry name" value="FAD/NAD(P)-binding domain"/>
    <property type="match status" value="1"/>
</dbReference>
<accession>F4LRL6</accession>
<dbReference type="eggNOG" id="COG0644">
    <property type="taxonomic scope" value="Bacteria"/>
</dbReference>
<dbReference type="PANTHER" id="PTHR43498">
    <property type="entry name" value="FERREDOXIN:COB-COM HETERODISULFIDE REDUCTASE SUBUNIT A"/>
    <property type="match status" value="1"/>
</dbReference>
<keyword evidence="4" id="KW-0408">Iron</keyword>
<dbReference type="Pfam" id="PF12831">
    <property type="entry name" value="FAD_oxidored"/>
    <property type="match status" value="1"/>
</dbReference>
<keyword evidence="7" id="KW-1185">Reference proteome</keyword>
<gene>
    <name evidence="6" type="ordered locus">TEPIRE1_0070</name>
</gene>
<name>F4LRL6_TEPAE</name>
<dbReference type="AlphaFoldDB" id="F4LRL6"/>
<dbReference type="OrthoDB" id="9759982at2"/>
<dbReference type="Gene3D" id="3.50.50.60">
    <property type="entry name" value="FAD/NAD(P)-binding domain"/>
    <property type="match status" value="1"/>
</dbReference>
<dbReference type="KEGG" id="tep:TepRe1_0067"/>
<dbReference type="InterPro" id="IPR039650">
    <property type="entry name" value="HdrA-like"/>
</dbReference>
<keyword evidence="1" id="KW-0004">4Fe-4S</keyword>
<evidence type="ECO:0000256" key="3">
    <source>
        <dbReference type="ARBA" id="ARBA00023002"/>
    </source>
</evidence>
<evidence type="ECO:0000256" key="1">
    <source>
        <dbReference type="ARBA" id="ARBA00022485"/>
    </source>
</evidence>
<dbReference type="GO" id="GO:0046872">
    <property type="term" value="F:metal ion binding"/>
    <property type="evidence" value="ECO:0007669"/>
    <property type="project" value="UniProtKB-KW"/>
</dbReference>
<evidence type="ECO:0000256" key="4">
    <source>
        <dbReference type="ARBA" id="ARBA00023004"/>
    </source>
</evidence>
<dbReference type="EMBL" id="HF563609">
    <property type="protein sequence ID" value="CDI40274.1"/>
    <property type="molecule type" value="Genomic_DNA"/>
</dbReference>
<keyword evidence="2" id="KW-0479">Metal-binding</keyword>
<organism evidence="6 7">
    <name type="scientific">Tepidanaerobacter acetatoxydans (strain DSM 21804 / JCM 16047 / Re1)</name>
    <dbReference type="NCBI Taxonomy" id="1209989"/>
    <lineage>
        <taxon>Bacteria</taxon>
        <taxon>Bacillati</taxon>
        <taxon>Bacillota</taxon>
        <taxon>Clostridia</taxon>
        <taxon>Thermosediminibacterales</taxon>
        <taxon>Tepidanaerobacteraceae</taxon>
        <taxon>Tepidanaerobacter</taxon>
    </lineage>
</organism>
<protein>
    <submittedName>
        <fullName evidence="6">Fumarate reductase/succinate dehydrogenase flavoprotein domain protein</fullName>
    </submittedName>
</protein>
<evidence type="ECO:0000256" key="2">
    <source>
        <dbReference type="ARBA" id="ARBA00022723"/>
    </source>
</evidence>
<dbReference type="STRING" id="1209989.TepRe1_0067"/>
<evidence type="ECO:0000313" key="6">
    <source>
        <dbReference type="EMBL" id="CDI40274.1"/>
    </source>
</evidence>
<dbReference type="Proteomes" id="UP000010802">
    <property type="component" value="Chromosome"/>
</dbReference>
<proteinExistence type="predicted"/>
<sequence length="450" mass="49534">MKKNYDVIVAGAGTSGIAAALSAARNGMSVLLIDKNAYPGGTNTAAMVGPIMTFHSGSKQIIKGIPQEIIDRLAQKDATLGHIPDPIGMVSTITPIDPEILKLVYFEMLDNEKSITTLLHSYIYSVEREDNCVKSVTVVNKNGLATYKAKVFIDATGDGDLAAMCKADFWFGRTSDNLTQPMTLIFTLAEVDLEKVIDYVYQNPEQFILNKNCNLHDYVAVSGFFDLVVKAKNNGDLSIPRDRVLFFQSVHPGEVLVNMTRVTKLSAINVKDLTFAEFLLHEQIKELLKFFRKYVPGFEHCYIRNIAPMIGIRESRRIKGLETLTDDDVIHNTCSERSVAVCAFPIDIHDPAGNKLNWIRKEKECCYDIPYGVMVPIEIKNLLVTGRCISATHEALASARISATAMALGEAAGLAASLSVKQNIDFADVKVSELQSALVNQGAIPGKRWL</sequence>